<keyword evidence="6 7" id="KW-0862">Zinc</keyword>
<dbReference type="InterPro" id="IPR011059">
    <property type="entry name" value="Metal-dep_hydrolase_composite"/>
</dbReference>
<dbReference type="AlphaFoldDB" id="A0AAD4GKM6"/>
<organism evidence="9 10">
    <name type="scientific">Boletus edulis BED1</name>
    <dbReference type="NCBI Taxonomy" id="1328754"/>
    <lineage>
        <taxon>Eukaryota</taxon>
        <taxon>Fungi</taxon>
        <taxon>Dikarya</taxon>
        <taxon>Basidiomycota</taxon>
        <taxon>Agaricomycotina</taxon>
        <taxon>Agaricomycetes</taxon>
        <taxon>Agaricomycetidae</taxon>
        <taxon>Boletales</taxon>
        <taxon>Boletineae</taxon>
        <taxon>Boletaceae</taxon>
        <taxon>Boletoideae</taxon>
        <taxon>Boletus</taxon>
    </lineage>
</organism>
<evidence type="ECO:0000256" key="3">
    <source>
        <dbReference type="ARBA" id="ARBA00012781"/>
    </source>
</evidence>
<reference evidence="9" key="1">
    <citation type="submission" date="2019-10" db="EMBL/GenBank/DDBJ databases">
        <authorList>
            <consortium name="DOE Joint Genome Institute"/>
            <person name="Kuo A."/>
            <person name="Miyauchi S."/>
            <person name="Kiss E."/>
            <person name="Drula E."/>
            <person name="Kohler A."/>
            <person name="Sanchez-Garcia M."/>
            <person name="Andreopoulos B."/>
            <person name="Barry K.W."/>
            <person name="Bonito G."/>
            <person name="Buee M."/>
            <person name="Carver A."/>
            <person name="Chen C."/>
            <person name="Cichocki N."/>
            <person name="Clum A."/>
            <person name="Culley D."/>
            <person name="Crous P.W."/>
            <person name="Fauchery L."/>
            <person name="Girlanda M."/>
            <person name="Hayes R."/>
            <person name="Keri Z."/>
            <person name="LaButti K."/>
            <person name="Lipzen A."/>
            <person name="Lombard V."/>
            <person name="Magnuson J."/>
            <person name="Maillard F."/>
            <person name="Morin E."/>
            <person name="Murat C."/>
            <person name="Nolan M."/>
            <person name="Ohm R."/>
            <person name="Pangilinan J."/>
            <person name="Pereira M."/>
            <person name="Perotto S."/>
            <person name="Peter M."/>
            <person name="Riley R."/>
            <person name="Sitrit Y."/>
            <person name="Stielow B."/>
            <person name="Szollosi G."/>
            <person name="Zifcakova L."/>
            <person name="Stursova M."/>
            <person name="Spatafora J.W."/>
            <person name="Tedersoo L."/>
            <person name="Vaario L.-M."/>
            <person name="Yamada A."/>
            <person name="Yan M."/>
            <person name="Wang P."/>
            <person name="Xu J."/>
            <person name="Bruns T."/>
            <person name="Baldrian P."/>
            <person name="Vilgalys R."/>
            <person name="Henrissat B."/>
            <person name="Grigoriev I.V."/>
            <person name="Hibbett D."/>
            <person name="Nagy L.G."/>
            <person name="Martin F.M."/>
        </authorList>
    </citation>
    <scope>NUCLEOTIDE SEQUENCE</scope>
    <source>
        <strain evidence="9">BED1</strain>
    </source>
</reference>
<evidence type="ECO:0000313" key="9">
    <source>
        <dbReference type="EMBL" id="KAF8447898.1"/>
    </source>
</evidence>
<comment type="catalytic activity">
    <reaction evidence="7">
        <text>guanine + H2O + H(+) = xanthine + NH4(+)</text>
        <dbReference type="Rhea" id="RHEA:14665"/>
        <dbReference type="ChEBI" id="CHEBI:15377"/>
        <dbReference type="ChEBI" id="CHEBI:15378"/>
        <dbReference type="ChEBI" id="CHEBI:16235"/>
        <dbReference type="ChEBI" id="CHEBI:17712"/>
        <dbReference type="ChEBI" id="CHEBI:28938"/>
        <dbReference type="EC" id="3.5.4.3"/>
    </reaction>
</comment>
<protein>
    <recommendedName>
        <fullName evidence="3 7">Guanine deaminase</fullName>
        <shortName evidence="7">Guanase</shortName>
        <ecNumber evidence="3 7">3.5.4.3</ecNumber>
    </recommendedName>
    <alternativeName>
        <fullName evidence="7">Guanine aminohydrolase</fullName>
    </alternativeName>
</protein>
<evidence type="ECO:0000313" key="10">
    <source>
        <dbReference type="Proteomes" id="UP001194468"/>
    </source>
</evidence>
<dbReference type="GO" id="GO:0008270">
    <property type="term" value="F:zinc ion binding"/>
    <property type="evidence" value="ECO:0007669"/>
    <property type="project" value="UniProtKB-UniRule"/>
</dbReference>
<dbReference type="InterPro" id="IPR006680">
    <property type="entry name" value="Amidohydro-rel"/>
</dbReference>
<dbReference type="InterPro" id="IPR032466">
    <property type="entry name" value="Metal_Hydrolase"/>
</dbReference>
<keyword evidence="4 7" id="KW-0479">Metal-binding</keyword>
<dbReference type="GO" id="GO:0008892">
    <property type="term" value="F:guanine deaminase activity"/>
    <property type="evidence" value="ECO:0007669"/>
    <property type="project" value="UniProtKB-UniRule"/>
</dbReference>
<dbReference type="PANTHER" id="PTHR11271:SF6">
    <property type="entry name" value="GUANINE DEAMINASE"/>
    <property type="match status" value="1"/>
</dbReference>
<comment type="cofactor">
    <cofactor evidence="7">
        <name>Zn(2+)</name>
        <dbReference type="ChEBI" id="CHEBI:29105"/>
    </cofactor>
    <text evidence="7">Binds 1 zinc ion per subunit.</text>
</comment>
<feature type="domain" description="Amidohydrolase-related" evidence="8">
    <location>
        <begin position="68"/>
        <end position="484"/>
    </location>
</feature>
<dbReference type="EC" id="3.5.4.3" evidence="3 7"/>
<evidence type="ECO:0000256" key="6">
    <source>
        <dbReference type="ARBA" id="ARBA00022833"/>
    </source>
</evidence>
<sequence>MTTIYAGPVINPQSLTSYLALPRCLIAVDSNGNILWIDPDVDNTNLPLAIAHHGVQAYTLVQLKPGEFIMPGLVDTHIHACQFPNLGVGGDLQLLDWLTTYTFPAESKFKDLDYAERVYTDVVERVIASGTTTCCYYGSIHRDATMRLADIVRKKGQRAFVGKCNMNWHCPDYYVEKSVEESISATVDLIRYVQSFPLSPAQEPLVHPVITPRFAISCTPDLLAELGDLAESMPQIAIQTHISENQKEVDDTLRFFNADSYAGIYDKFKLLRHNTILAHGVWLTEKEMDLIAERGAGLSHCPTSNFYLNSGMARVGLLLDHGVKVGLGSDVSGGYNPSILHAIQMASVASKMLAIQSESKKCNCEREHEHSDISSDSAEVEQHLKHKEGRFANKRLGVATLLYLATKGGAEVCCLQDRIGSFEPGKAFDALLVSVRSESGNPAMWSFDLEREPSPESKLQQWLERFLFCGDNRNINKVIVQGTVIGGQEYQA</sequence>
<dbReference type="GO" id="GO:0005829">
    <property type="term" value="C:cytosol"/>
    <property type="evidence" value="ECO:0007669"/>
    <property type="project" value="TreeGrafter"/>
</dbReference>
<dbReference type="Gene3D" id="2.30.40.10">
    <property type="entry name" value="Urease, subunit C, domain 1"/>
    <property type="match status" value="1"/>
</dbReference>
<gene>
    <name evidence="9" type="ORF">L210DRAFT_3619313</name>
</gene>
<comment type="similarity">
    <text evidence="2 7">Belongs to the metallo-dependent hydrolases superfamily. ATZ/TRZ family.</text>
</comment>
<dbReference type="Pfam" id="PF01979">
    <property type="entry name" value="Amidohydro_1"/>
    <property type="match status" value="1"/>
</dbReference>
<proteinExistence type="inferred from homology"/>
<reference evidence="9" key="2">
    <citation type="journal article" date="2020" name="Nat. Commun.">
        <title>Large-scale genome sequencing of mycorrhizal fungi provides insights into the early evolution of symbiotic traits.</title>
        <authorList>
            <person name="Miyauchi S."/>
            <person name="Kiss E."/>
            <person name="Kuo A."/>
            <person name="Drula E."/>
            <person name="Kohler A."/>
            <person name="Sanchez-Garcia M."/>
            <person name="Morin E."/>
            <person name="Andreopoulos B."/>
            <person name="Barry K.W."/>
            <person name="Bonito G."/>
            <person name="Buee M."/>
            <person name="Carver A."/>
            <person name="Chen C."/>
            <person name="Cichocki N."/>
            <person name="Clum A."/>
            <person name="Culley D."/>
            <person name="Crous P.W."/>
            <person name="Fauchery L."/>
            <person name="Girlanda M."/>
            <person name="Hayes R.D."/>
            <person name="Keri Z."/>
            <person name="LaButti K."/>
            <person name="Lipzen A."/>
            <person name="Lombard V."/>
            <person name="Magnuson J."/>
            <person name="Maillard F."/>
            <person name="Murat C."/>
            <person name="Nolan M."/>
            <person name="Ohm R.A."/>
            <person name="Pangilinan J."/>
            <person name="Pereira M.F."/>
            <person name="Perotto S."/>
            <person name="Peter M."/>
            <person name="Pfister S."/>
            <person name="Riley R."/>
            <person name="Sitrit Y."/>
            <person name="Stielow J.B."/>
            <person name="Szollosi G."/>
            <person name="Zifcakova L."/>
            <person name="Stursova M."/>
            <person name="Spatafora J.W."/>
            <person name="Tedersoo L."/>
            <person name="Vaario L.M."/>
            <person name="Yamada A."/>
            <person name="Yan M."/>
            <person name="Wang P."/>
            <person name="Xu J."/>
            <person name="Bruns T."/>
            <person name="Baldrian P."/>
            <person name="Vilgalys R."/>
            <person name="Dunand C."/>
            <person name="Henrissat B."/>
            <person name="Grigoriev I.V."/>
            <person name="Hibbett D."/>
            <person name="Nagy L.G."/>
            <person name="Martin F.M."/>
        </authorList>
    </citation>
    <scope>NUCLEOTIDE SEQUENCE</scope>
    <source>
        <strain evidence="9">BED1</strain>
    </source>
</reference>
<dbReference type="PANTHER" id="PTHR11271">
    <property type="entry name" value="GUANINE DEAMINASE"/>
    <property type="match status" value="1"/>
</dbReference>
<dbReference type="EMBL" id="WHUW01000004">
    <property type="protein sequence ID" value="KAF8447898.1"/>
    <property type="molecule type" value="Genomic_DNA"/>
</dbReference>
<comment type="pathway">
    <text evidence="1 7">Purine metabolism; guanine degradation; xanthine from guanine: step 1/1.</text>
</comment>
<evidence type="ECO:0000256" key="7">
    <source>
        <dbReference type="RuleBase" id="RU366009"/>
    </source>
</evidence>
<name>A0AAD4GKM6_BOLED</name>
<comment type="function">
    <text evidence="7">Catalyzes the hydrolytic deamination of guanine, producing xanthine and ammonia.</text>
</comment>
<evidence type="ECO:0000256" key="5">
    <source>
        <dbReference type="ARBA" id="ARBA00022801"/>
    </source>
</evidence>
<evidence type="ECO:0000256" key="1">
    <source>
        <dbReference type="ARBA" id="ARBA00004984"/>
    </source>
</evidence>
<dbReference type="InterPro" id="IPR014311">
    <property type="entry name" value="Guanine_deaminase"/>
</dbReference>
<dbReference type="NCBIfam" id="TIGR02967">
    <property type="entry name" value="guan_deamin"/>
    <property type="match status" value="1"/>
</dbReference>
<keyword evidence="10" id="KW-1185">Reference proteome</keyword>
<keyword evidence="5 7" id="KW-0378">Hydrolase</keyword>
<comment type="caution">
    <text evidence="9">The sequence shown here is derived from an EMBL/GenBank/DDBJ whole genome shotgun (WGS) entry which is preliminary data.</text>
</comment>
<evidence type="ECO:0000256" key="2">
    <source>
        <dbReference type="ARBA" id="ARBA00006745"/>
    </source>
</evidence>
<accession>A0AAD4GKM6</accession>
<dbReference type="Gene3D" id="3.20.20.140">
    <property type="entry name" value="Metal-dependent hydrolases"/>
    <property type="match status" value="1"/>
</dbReference>
<dbReference type="SUPFAM" id="SSF51556">
    <property type="entry name" value="Metallo-dependent hydrolases"/>
    <property type="match status" value="1"/>
</dbReference>
<dbReference type="Proteomes" id="UP001194468">
    <property type="component" value="Unassembled WGS sequence"/>
</dbReference>
<evidence type="ECO:0000256" key="4">
    <source>
        <dbReference type="ARBA" id="ARBA00022723"/>
    </source>
</evidence>
<dbReference type="SUPFAM" id="SSF51338">
    <property type="entry name" value="Composite domain of metallo-dependent hydrolases"/>
    <property type="match status" value="1"/>
</dbReference>
<dbReference type="GO" id="GO:0006147">
    <property type="term" value="P:guanine catabolic process"/>
    <property type="evidence" value="ECO:0007669"/>
    <property type="project" value="UniProtKB-UniRule"/>
</dbReference>
<dbReference type="InterPro" id="IPR051607">
    <property type="entry name" value="Metallo-dep_hydrolases"/>
</dbReference>
<evidence type="ECO:0000259" key="8">
    <source>
        <dbReference type="Pfam" id="PF01979"/>
    </source>
</evidence>